<sequence>MTPPDEPTSGPRPGRRDVLKFGAGAALGAAAVGTGWAVSSQDGDESAKEEPAAPTTPPPPPTQRFVSTQLTAPQTTVWRKDGATTSAGLLLTTPRSPAFRAVIYDDDGSPVWIEPDGNAATDLRVQTYRGRPVLTYWTGEIKQGTGNGKGVILDESYQLVAEVRCGNGVLSDLHEFQLTSRGTALLTSYPTLPLDLTPIGGPADGYVWGARVQEVDVETGEVLLDWEGLDHIDLEETYDEIEDTGSPEAPFDPIHINSVAEDGDGLLLCCRHTGALYKIDRVTGELRWRMGGKRSDFEVPEEASFGWQHDLRRQPDGTLTIYDNHDRKEETESVSAALRLEVDETAMTVRLVQALRHEDRYGYAMGNAHYLDDGHVLVGWGMDPYATEFDESGEVVFELGGLGLGSYRSYRSPWRGRPTTVPDLALGPDGSAHASWNGATDVVSWRFLAGSSANGLAEVATVPRAGFETSAPLSGERFVRAEALDGRGRVLGTSRVVGS</sequence>
<dbReference type="KEGG" id="npi:G7071_08470"/>
<accession>A0A6G7YFQ2</accession>
<organism evidence="2 3">
    <name type="scientific">Nocardioides piscis</name>
    <dbReference type="NCBI Taxonomy" id="2714938"/>
    <lineage>
        <taxon>Bacteria</taxon>
        <taxon>Bacillati</taxon>
        <taxon>Actinomycetota</taxon>
        <taxon>Actinomycetes</taxon>
        <taxon>Propionibacteriales</taxon>
        <taxon>Nocardioidaceae</taxon>
        <taxon>Nocardioides</taxon>
    </lineage>
</organism>
<dbReference type="AlphaFoldDB" id="A0A6G7YFQ2"/>
<proteinExistence type="predicted"/>
<dbReference type="PANTHER" id="PTHR35340:SF5">
    <property type="entry name" value="ASST-DOMAIN-CONTAINING PROTEIN"/>
    <property type="match status" value="1"/>
</dbReference>
<dbReference type="InterPro" id="IPR053143">
    <property type="entry name" value="Arylsulfate_ST"/>
</dbReference>
<dbReference type="Pfam" id="PF14269">
    <property type="entry name" value="Arylsulfotran_2"/>
    <property type="match status" value="1"/>
</dbReference>
<evidence type="ECO:0000313" key="2">
    <source>
        <dbReference type="EMBL" id="QIK75468.1"/>
    </source>
</evidence>
<evidence type="ECO:0000313" key="3">
    <source>
        <dbReference type="Proteomes" id="UP000502035"/>
    </source>
</evidence>
<dbReference type="RefSeq" id="WP_166317351.1">
    <property type="nucleotide sequence ID" value="NZ_CP049866.1"/>
</dbReference>
<feature type="region of interest" description="Disordered" evidence="1">
    <location>
        <begin position="35"/>
        <end position="65"/>
    </location>
</feature>
<gene>
    <name evidence="2" type="ORF">G7071_08470</name>
</gene>
<dbReference type="EMBL" id="CP049866">
    <property type="protein sequence ID" value="QIK75468.1"/>
    <property type="molecule type" value="Genomic_DNA"/>
</dbReference>
<evidence type="ECO:0000256" key="1">
    <source>
        <dbReference type="SAM" id="MobiDB-lite"/>
    </source>
</evidence>
<dbReference type="SUPFAM" id="SSF101898">
    <property type="entry name" value="NHL repeat"/>
    <property type="match status" value="1"/>
</dbReference>
<dbReference type="InterPro" id="IPR039535">
    <property type="entry name" value="ASST-like"/>
</dbReference>
<keyword evidence="3" id="KW-1185">Reference proteome</keyword>
<dbReference type="Proteomes" id="UP000502035">
    <property type="component" value="Chromosome"/>
</dbReference>
<dbReference type="PANTHER" id="PTHR35340">
    <property type="entry name" value="PQQ ENZYME REPEAT PROTEIN-RELATED"/>
    <property type="match status" value="1"/>
</dbReference>
<protein>
    <submittedName>
        <fullName evidence="2">ArsR family transcriptional regulator</fullName>
    </submittedName>
</protein>
<name>A0A6G7YFQ2_9ACTN</name>
<reference evidence="2 3" key="1">
    <citation type="submission" date="2020-03" db="EMBL/GenBank/DDBJ databases">
        <title>Nocardioides sp. nov., isolated from fish.</title>
        <authorList>
            <person name="Hyun D.-W."/>
            <person name="Bae J.-W."/>
        </authorList>
    </citation>
    <scope>NUCLEOTIDE SEQUENCE [LARGE SCALE GENOMIC DNA]</scope>
    <source>
        <strain evidence="2 3">HDW12A</strain>
    </source>
</reference>
<dbReference type="PROSITE" id="PS51318">
    <property type="entry name" value="TAT"/>
    <property type="match status" value="1"/>
</dbReference>
<dbReference type="InterPro" id="IPR006311">
    <property type="entry name" value="TAT_signal"/>
</dbReference>